<dbReference type="Proteomes" id="UP000241899">
    <property type="component" value="Unassembled WGS sequence"/>
</dbReference>
<accession>A0A2T4JMS9</accession>
<evidence type="ECO:0000313" key="1">
    <source>
        <dbReference type="EMBL" id="PTE19215.1"/>
    </source>
</evidence>
<keyword evidence="1" id="KW-0808">Transferase</keyword>
<dbReference type="OrthoDB" id="183043at2"/>
<comment type="caution">
    <text evidence="1">The sequence shown here is derived from an EMBL/GenBank/DDBJ whole genome shotgun (WGS) entry which is preliminary data.</text>
</comment>
<dbReference type="GO" id="GO:0009399">
    <property type="term" value="P:nitrogen fixation"/>
    <property type="evidence" value="ECO:0007669"/>
    <property type="project" value="InterPro"/>
</dbReference>
<protein>
    <submittedName>
        <fullName evidence="1">NAD(+)--dinitrogen-reductase ADP-D-ribosyltransferase</fullName>
    </submittedName>
</protein>
<name>A0A2T4JMS9_9RHOB</name>
<organism evidence="1 2">
    <name type="scientific">Phaeovulum veldkampii DSM 11550</name>
    <dbReference type="NCBI Taxonomy" id="1185920"/>
    <lineage>
        <taxon>Bacteria</taxon>
        <taxon>Pseudomonadati</taxon>
        <taxon>Pseudomonadota</taxon>
        <taxon>Alphaproteobacteria</taxon>
        <taxon>Rhodobacterales</taxon>
        <taxon>Paracoccaceae</taxon>
        <taxon>Phaeovulum</taxon>
    </lineage>
</organism>
<dbReference type="InterPro" id="IPR009953">
    <property type="entry name" value="DRA_trans"/>
</dbReference>
<dbReference type="EMBL" id="PZKF01000001">
    <property type="protein sequence ID" value="PTE19215.1"/>
    <property type="molecule type" value="Genomic_DNA"/>
</dbReference>
<reference evidence="1 2" key="1">
    <citation type="submission" date="2018-03" db="EMBL/GenBank/DDBJ databases">
        <title>Rhodobacter veldkampii.</title>
        <authorList>
            <person name="Meyer T.E."/>
            <person name="Miller S."/>
            <person name="Lodha T."/>
            <person name="Gandham S."/>
            <person name="Chintalapati S."/>
            <person name="Chintalapati V.R."/>
        </authorList>
    </citation>
    <scope>NUCLEOTIDE SEQUENCE [LARGE SCALE GENOMIC DNA]</scope>
    <source>
        <strain evidence="1 2">DSM 11550</strain>
    </source>
</reference>
<dbReference type="RefSeq" id="WP_107323346.1">
    <property type="nucleotide sequence ID" value="NZ_NHSP01000027.1"/>
</dbReference>
<evidence type="ECO:0000313" key="2">
    <source>
        <dbReference type="Proteomes" id="UP000241899"/>
    </source>
</evidence>
<dbReference type="AlphaFoldDB" id="A0A2T4JMS9"/>
<proteinExistence type="predicted"/>
<dbReference type="Pfam" id="PF07357">
    <property type="entry name" value="DRAT"/>
    <property type="match status" value="1"/>
</dbReference>
<dbReference type="GO" id="GO:0030701">
    <property type="term" value="F:NAD+-dinitrogen-reductase ADP-D-ribosyltransferase activity"/>
    <property type="evidence" value="ECO:0007669"/>
    <property type="project" value="InterPro"/>
</dbReference>
<sequence>MKEADPGKRRGIGHSTNLVGRSSEWLASCAFNDAPAPLHIWGVREMNPSLFAMLDQARDMAEAGDAFFCYMTAMFALDPEQRDPSRGGKRRYQSSFLRLIQGWNFDSNTPEGAVLKGWVESRFGLGPSFHKEIIEQVSSPAWAAYVEEKMSSRFHNNAIWVQLDLLFEFCQWAAARFSFPGQTHLTLYRGVNAFDDHWIVERPDRREAVIRLNNLVSFSSDREVAGCFGDKILTARVPVAKLVFFDGLLPSHVLRSEREYLAIGGDYRVSVEYV</sequence>
<gene>
    <name evidence="1" type="ORF">C5F46_00195</name>
</gene>
<keyword evidence="2" id="KW-1185">Reference proteome</keyword>